<sequence>MLRMEPVAVALPEVLTGRERLDAPVRWVHVAETAEAARLGSGGELLLATGVGWPSDDAALRRLGRVLVDAGVAGLVLELGVPMPAAPTALVKEFQAAGLPFVVLHREARFVAITEAVHSRIIAEQMVALRARDDIHALFTGLSLRGSPADFIVEQAARVLGSPVVLEDTSHRVIAASGLRASGVAASGVAASGTGMGGVAASGGGAASAPANASGEDELAGWEQRSRAAHRSAEAGWTIVPVEARGMRWGHLVGLPGEPHPAGRSNVLEQAAVALALSRLSDRDEDEWTRRSHDALLAALLGRRFAGEGGVTARFEAAGFPLAGRPVAGVAVRLRSGTLPVSAAARAVEAARAAGVDAVAGRHPEQPGTLVVAVSARPGRQLGDALFGSIADAIGSVRLDDPAAGVAVGSDARGITGLLSSLEEAVELAAGSAARTDSRLGRRPLIQRVQHRPLLRLVNALGSDPRLLEHTEQLLRPLIEHDLATGGDLVEVLRAYLSHPGNRTRAAAASHLSRSVFYQRIALIEDLLGMDLDDGETVAALHAAVLTRGRAAT</sequence>
<keyword evidence="5" id="KW-1185">Reference proteome</keyword>
<dbReference type="Gene3D" id="1.10.10.2840">
    <property type="entry name" value="PucR C-terminal helix-turn-helix domain"/>
    <property type="match status" value="1"/>
</dbReference>
<dbReference type="InterPro" id="IPR051448">
    <property type="entry name" value="CdaR-like_regulators"/>
</dbReference>
<reference evidence="4 5" key="1">
    <citation type="submission" date="2020-07" db="EMBL/GenBank/DDBJ databases">
        <title>Sequencing the genomes of 1000 actinobacteria strains.</title>
        <authorList>
            <person name="Klenk H.-P."/>
        </authorList>
    </citation>
    <scope>NUCLEOTIDE SEQUENCE [LARGE SCALE GENOMIC DNA]</scope>
    <source>
        <strain evidence="4 5">DSM 23871</strain>
    </source>
</reference>
<gene>
    <name evidence="4" type="ORF">BJ963_001499</name>
</gene>
<dbReference type="Pfam" id="PF13556">
    <property type="entry name" value="HTH_30"/>
    <property type="match status" value="1"/>
</dbReference>
<comment type="caution">
    <text evidence="4">The sequence shown here is derived from an EMBL/GenBank/DDBJ whole genome shotgun (WGS) entry which is preliminary data.</text>
</comment>
<dbReference type="AlphaFoldDB" id="A0A852SZY9"/>
<organism evidence="4 5">
    <name type="scientific">Leifsonia soli</name>
    <dbReference type="NCBI Taxonomy" id="582665"/>
    <lineage>
        <taxon>Bacteria</taxon>
        <taxon>Bacillati</taxon>
        <taxon>Actinomycetota</taxon>
        <taxon>Actinomycetes</taxon>
        <taxon>Micrococcales</taxon>
        <taxon>Microbacteriaceae</taxon>
        <taxon>Leifsonia</taxon>
    </lineage>
</organism>
<evidence type="ECO:0000259" key="3">
    <source>
        <dbReference type="Pfam" id="PF13556"/>
    </source>
</evidence>
<dbReference type="PANTHER" id="PTHR33744:SF1">
    <property type="entry name" value="DNA-BINDING TRANSCRIPTIONAL ACTIVATOR ADER"/>
    <property type="match status" value="1"/>
</dbReference>
<accession>A0A852SZY9</accession>
<dbReference type="InterPro" id="IPR025736">
    <property type="entry name" value="PucR_C-HTH_dom"/>
</dbReference>
<feature type="domain" description="Purine catabolism PurC-like" evidence="2">
    <location>
        <begin position="10"/>
        <end position="121"/>
    </location>
</feature>
<dbReference type="EMBL" id="JACCBJ010000001">
    <property type="protein sequence ID" value="NYD73980.1"/>
    <property type="molecule type" value="Genomic_DNA"/>
</dbReference>
<dbReference type="InterPro" id="IPR042070">
    <property type="entry name" value="PucR_C-HTH_sf"/>
</dbReference>
<dbReference type="PANTHER" id="PTHR33744">
    <property type="entry name" value="CARBOHYDRATE DIACID REGULATOR"/>
    <property type="match status" value="1"/>
</dbReference>
<dbReference type="Pfam" id="PF07905">
    <property type="entry name" value="PucR"/>
    <property type="match status" value="1"/>
</dbReference>
<proteinExistence type="predicted"/>
<feature type="region of interest" description="Disordered" evidence="1">
    <location>
        <begin position="201"/>
        <end position="220"/>
    </location>
</feature>
<dbReference type="InterPro" id="IPR012914">
    <property type="entry name" value="PucR_dom"/>
</dbReference>
<protein>
    <submittedName>
        <fullName evidence="4">Purine catabolism regulator</fullName>
    </submittedName>
</protein>
<feature type="domain" description="PucR C-terminal helix-turn-helix" evidence="3">
    <location>
        <begin position="489"/>
        <end position="545"/>
    </location>
</feature>
<evidence type="ECO:0000259" key="2">
    <source>
        <dbReference type="Pfam" id="PF07905"/>
    </source>
</evidence>
<evidence type="ECO:0000313" key="5">
    <source>
        <dbReference type="Proteomes" id="UP000589620"/>
    </source>
</evidence>
<name>A0A852SZY9_9MICO</name>
<evidence type="ECO:0000256" key="1">
    <source>
        <dbReference type="SAM" id="MobiDB-lite"/>
    </source>
</evidence>
<dbReference type="Proteomes" id="UP000589620">
    <property type="component" value="Unassembled WGS sequence"/>
</dbReference>
<evidence type="ECO:0000313" key="4">
    <source>
        <dbReference type="EMBL" id="NYD73980.1"/>
    </source>
</evidence>